<evidence type="ECO:0008006" key="4">
    <source>
        <dbReference type="Google" id="ProtNLM"/>
    </source>
</evidence>
<dbReference type="InterPro" id="IPR030906">
    <property type="entry name" value="Surf_polysacc"/>
</dbReference>
<reference evidence="2" key="1">
    <citation type="submission" date="2021-03" db="EMBL/GenBank/DDBJ databases">
        <title>Antimicrobial resistance genes in bacteria isolated from Japanese honey, and their potential for conferring macrolide and lincosamide resistance in the American foulbrood pathogen Paenibacillus larvae.</title>
        <authorList>
            <person name="Okamoto M."/>
            <person name="Kumagai M."/>
            <person name="Kanamori H."/>
            <person name="Takamatsu D."/>
        </authorList>
    </citation>
    <scope>NUCLEOTIDE SEQUENCE</scope>
    <source>
        <strain evidence="2">J27TS8</strain>
    </source>
</reference>
<organism evidence="2 3">
    <name type="scientific">Robertmurraya siralis</name>
    <dbReference type="NCBI Taxonomy" id="77777"/>
    <lineage>
        <taxon>Bacteria</taxon>
        <taxon>Bacillati</taxon>
        <taxon>Bacillota</taxon>
        <taxon>Bacilli</taxon>
        <taxon>Bacillales</taxon>
        <taxon>Bacillaceae</taxon>
        <taxon>Robertmurraya</taxon>
    </lineage>
</organism>
<dbReference type="RefSeq" id="WP_212934370.1">
    <property type="nucleotide sequence ID" value="NZ_BORC01000010.1"/>
</dbReference>
<dbReference type="Proteomes" id="UP000682111">
    <property type="component" value="Unassembled WGS sequence"/>
</dbReference>
<gene>
    <name evidence="2" type="ORF">J27TS8_40520</name>
</gene>
<evidence type="ECO:0000313" key="2">
    <source>
        <dbReference type="EMBL" id="GIN64059.1"/>
    </source>
</evidence>
<proteinExistence type="predicted"/>
<dbReference type="NCBIfam" id="TIGR04396">
    <property type="entry name" value="surf_polysacc"/>
    <property type="match status" value="1"/>
</dbReference>
<feature type="transmembrane region" description="Helical" evidence="1">
    <location>
        <begin position="398"/>
        <end position="419"/>
    </location>
</feature>
<protein>
    <recommendedName>
        <fullName evidence="4">Surface carbohydrate biosynthesis protein</fullName>
    </recommendedName>
</protein>
<evidence type="ECO:0000313" key="3">
    <source>
        <dbReference type="Proteomes" id="UP000682111"/>
    </source>
</evidence>
<dbReference type="SUPFAM" id="SSF53756">
    <property type="entry name" value="UDP-Glycosyltransferase/glycogen phosphorylase"/>
    <property type="match status" value="1"/>
</dbReference>
<keyword evidence="1" id="KW-1133">Transmembrane helix</keyword>
<evidence type="ECO:0000256" key="1">
    <source>
        <dbReference type="SAM" id="Phobius"/>
    </source>
</evidence>
<dbReference type="AlphaFoldDB" id="A0A919WLQ9"/>
<keyword evidence="1" id="KW-0812">Transmembrane</keyword>
<sequence length="482" mass="57366">MKIKKKWIIINLETKSREFKAKVLLAKKLAEYNYGVILINFRHLKEIKGLPKGLFLDRNILSVRKKVISEIKNKGFKFVCMDEEGLVYLNEEKYLRDRVPEETFELVDKFFCWGKEQETIIKNRHPKFISKLAIVGNPRIDLLRNEYKQLSLDHFKKIEGLYKPYILIVSNFTGVNMLNTPSNDEERYKYHLDRQRKLKLVSTSQQEQDFYNHYCYLNKLFNYFIKLPSKLAQHFPEYTIIVRPHPSEDHNIWKRAIKEIPNAKVIYEGALETWIKGSDLVINNSCTSSIESLIMNKNCVSYRPIKNEKYDQPLPNAVTKNVSTESEIIEIIENIKMKKNEPIFTDKQKEDFIAIIKNHIFIDARRNSVDNMKDEIDKLDLSDQSFNRILYKMNNLNIIFKLKLFLAFILYMCNLALTLNIKSCKKLISFYEHYKWNKAYEDHKSERIEKREILELLKEMDMDSSEKFKVTKMKQNTFIISK</sequence>
<name>A0A919WLQ9_9BACI</name>
<accession>A0A919WLQ9</accession>
<comment type="caution">
    <text evidence="2">The sequence shown here is derived from an EMBL/GenBank/DDBJ whole genome shotgun (WGS) entry which is preliminary data.</text>
</comment>
<keyword evidence="1" id="KW-0472">Membrane</keyword>
<dbReference type="EMBL" id="BORC01000010">
    <property type="protein sequence ID" value="GIN64059.1"/>
    <property type="molecule type" value="Genomic_DNA"/>
</dbReference>
<keyword evidence="3" id="KW-1185">Reference proteome</keyword>